<evidence type="ECO:0000313" key="2">
    <source>
        <dbReference type="Proteomes" id="UP000292082"/>
    </source>
</evidence>
<accession>A0A4V2K8L4</accession>
<proteinExistence type="predicted"/>
<evidence type="ECO:0000313" key="1">
    <source>
        <dbReference type="EMBL" id="TBU60458.1"/>
    </source>
</evidence>
<dbReference type="AlphaFoldDB" id="A0A4V2K8L4"/>
<keyword evidence="2" id="KW-1185">Reference proteome</keyword>
<name>A0A4V2K8L4_9APHY</name>
<dbReference type="Proteomes" id="UP000292082">
    <property type="component" value="Unassembled WGS sequence"/>
</dbReference>
<protein>
    <submittedName>
        <fullName evidence="1">Uncharacterized protein</fullName>
    </submittedName>
</protein>
<sequence>MSEGSGLSGSQIYPDSTRPSGFVLKFGRTIDQATWRHDVVRIGQIRRPEAEFSLREQYARGHLANGEARHSVTLQAALPLALQRFLRNFSVHRRKCRNVLLRFGIQGKRDSDTGLQALVINERYCWSGPGSYHPTPGRSWADGDQASAWLDHFCPDFGTRPSRIWTSIWPDWIRHRPFWVANFVRIRHHSFGRIIGGPKLPRHADGGRISEAGWTRHPLREARLGTLASTWAPICFAKTLNFRVHRVLAAHAVCVWYMGWPTVHRVRESRKNECTTRGGASRALTLETCAYIAAQHAPESYVLNETISNPSKIVTPGFAGVEG</sequence>
<dbReference type="EMBL" id="ML145105">
    <property type="protein sequence ID" value="TBU60458.1"/>
    <property type="molecule type" value="Genomic_DNA"/>
</dbReference>
<gene>
    <name evidence="1" type="ORF">BD310DRAFT_1004820</name>
</gene>
<reference evidence="1 2" key="1">
    <citation type="submission" date="2019-01" db="EMBL/GenBank/DDBJ databases">
        <title>Draft genome sequences of three monokaryotic isolates of the white-rot basidiomycete fungus Dichomitus squalens.</title>
        <authorList>
            <consortium name="DOE Joint Genome Institute"/>
            <person name="Lopez S.C."/>
            <person name="Andreopoulos B."/>
            <person name="Pangilinan J."/>
            <person name="Lipzen A."/>
            <person name="Riley R."/>
            <person name="Ahrendt S."/>
            <person name="Ng V."/>
            <person name="Barry K."/>
            <person name="Daum C."/>
            <person name="Grigoriev I.V."/>
            <person name="Hilden K.S."/>
            <person name="Makela M.R."/>
            <person name="de Vries R.P."/>
        </authorList>
    </citation>
    <scope>NUCLEOTIDE SEQUENCE [LARGE SCALE GENOMIC DNA]</scope>
    <source>
        <strain evidence="1 2">CBS 464.89</strain>
    </source>
</reference>
<organism evidence="1 2">
    <name type="scientific">Dichomitus squalens</name>
    <dbReference type="NCBI Taxonomy" id="114155"/>
    <lineage>
        <taxon>Eukaryota</taxon>
        <taxon>Fungi</taxon>
        <taxon>Dikarya</taxon>
        <taxon>Basidiomycota</taxon>
        <taxon>Agaricomycotina</taxon>
        <taxon>Agaricomycetes</taxon>
        <taxon>Polyporales</taxon>
        <taxon>Polyporaceae</taxon>
        <taxon>Dichomitus</taxon>
    </lineage>
</organism>